<dbReference type="SUPFAM" id="SSF53474">
    <property type="entry name" value="alpha/beta-Hydrolases"/>
    <property type="match status" value="1"/>
</dbReference>
<sequence>MDVVMESRSGIGLPARVFLFLLRFWLRPLMRYAPFTPRVLRHAARMDTLTAVMLAPRGTVKVPVPFDGFPAEWVYGPGVSRRADGTGKVILYFHGGGFMVGGLRSHRRMIARLSAAAGVPALSVAYRQLPSTTLPGTVEDCVAAYRYLLDQGFAAEEIIIAGDSAGGFLTFAAPLQAIGEGLPAPGALVAISPLTDLDHAAKLAHPNLRIDPFIPGPRLPEMNTLLLGGAALDPLHSPVNGALAALPPTLIHCGSTEILRVDAELMAERLAAAGVPVTLVVWERQPHVFQIFADFCREGLVSLAELGAFIREVPAAAERAA</sequence>
<dbReference type="InterPro" id="IPR029058">
    <property type="entry name" value="AB_hydrolase_fold"/>
</dbReference>
<evidence type="ECO:0000259" key="4">
    <source>
        <dbReference type="Pfam" id="PF07859"/>
    </source>
</evidence>
<dbReference type="InterPro" id="IPR013094">
    <property type="entry name" value="AB_hydrolase_3"/>
</dbReference>
<dbReference type="Proteomes" id="UP000272400">
    <property type="component" value="Unassembled WGS sequence"/>
</dbReference>
<dbReference type="RefSeq" id="WP_246052816.1">
    <property type="nucleotide sequence ID" value="NZ_RJKE01000001.1"/>
</dbReference>
<dbReference type="Pfam" id="PF07859">
    <property type="entry name" value="Abhydrolase_3"/>
    <property type="match status" value="1"/>
</dbReference>
<organism evidence="5 6">
    <name type="scientific">Actinocorallia herbida</name>
    <dbReference type="NCBI Taxonomy" id="58109"/>
    <lineage>
        <taxon>Bacteria</taxon>
        <taxon>Bacillati</taxon>
        <taxon>Actinomycetota</taxon>
        <taxon>Actinomycetes</taxon>
        <taxon>Streptosporangiales</taxon>
        <taxon>Thermomonosporaceae</taxon>
        <taxon>Actinocorallia</taxon>
    </lineage>
</organism>
<dbReference type="EMBL" id="RJKE01000001">
    <property type="protein sequence ID" value="ROO85966.1"/>
    <property type="molecule type" value="Genomic_DNA"/>
</dbReference>
<dbReference type="PANTHER" id="PTHR48081">
    <property type="entry name" value="AB HYDROLASE SUPERFAMILY PROTEIN C4A8.06C"/>
    <property type="match status" value="1"/>
</dbReference>
<protein>
    <submittedName>
        <fullName evidence="5">Acetyl esterase/lipase</fullName>
    </submittedName>
</protein>
<proteinExistence type="inferred from homology"/>
<dbReference type="InterPro" id="IPR050300">
    <property type="entry name" value="GDXG_lipolytic_enzyme"/>
</dbReference>
<feature type="domain" description="Alpha/beta hydrolase fold-3" evidence="4">
    <location>
        <begin position="90"/>
        <end position="290"/>
    </location>
</feature>
<dbReference type="Gene3D" id="3.40.50.1820">
    <property type="entry name" value="alpha/beta hydrolase"/>
    <property type="match status" value="1"/>
</dbReference>
<evidence type="ECO:0000256" key="3">
    <source>
        <dbReference type="PROSITE-ProRule" id="PRU10038"/>
    </source>
</evidence>
<evidence type="ECO:0000313" key="6">
    <source>
        <dbReference type="Proteomes" id="UP000272400"/>
    </source>
</evidence>
<keyword evidence="2" id="KW-0378">Hydrolase</keyword>
<dbReference type="PANTHER" id="PTHR48081:SF30">
    <property type="entry name" value="ACETYL-HYDROLASE LIPR-RELATED"/>
    <property type="match status" value="1"/>
</dbReference>
<accession>A0A3N1CXJ5</accession>
<evidence type="ECO:0000256" key="2">
    <source>
        <dbReference type="ARBA" id="ARBA00022801"/>
    </source>
</evidence>
<reference evidence="5 6" key="1">
    <citation type="submission" date="2018-11" db="EMBL/GenBank/DDBJ databases">
        <title>Sequencing the genomes of 1000 actinobacteria strains.</title>
        <authorList>
            <person name="Klenk H.-P."/>
        </authorList>
    </citation>
    <scope>NUCLEOTIDE SEQUENCE [LARGE SCALE GENOMIC DNA]</scope>
    <source>
        <strain evidence="5 6">DSM 44254</strain>
    </source>
</reference>
<evidence type="ECO:0000313" key="5">
    <source>
        <dbReference type="EMBL" id="ROO85966.1"/>
    </source>
</evidence>
<dbReference type="PROSITE" id="PS01174">
    <property type="entry name" value="LIPASE_GDXG_SER"/>
    <property type="match status" value="1"/>
</dbReference>
<gene>
    <name evidence="5" type="ORF">EDD29_3521</name>
</gene>
<dbReference type="AlphaFoldDB" id="A0A3N1CXJ5"/>
<evidence type="ECO:0000256" key="1">
    <source>
        <dbReference type="ARBA" id="ARBA00010515"/>
    </source>
</evidence>
<dbReference type="InterPro" id="IPR033140">
    <property type="entry name" value="Lipase_GDXG_put_SER_AS"/>
</dbReference>
<feature type="active site" evidence="3">
    <location>
        <position position="164"/>
    </location>
</feature>
<comment type="similarity">
    <text evidence="1">Belongs to the 'GDXG' lipolytic enzyme family.</text>
</comment>
<comment type="caution">
    <text evidence="5">The sequence shown here is derived from an EMBL/GenBank/DDBJ whole genome shotgun (WGS) entry which is preliminary data.</text>
</comment>
<keyword evidence="6" id="KW-1185">Reference proteome</keyword>
<name>A0A3N1CXJ5_9ACTN</name>
<dbReference type="GO" id="GO:0004806">
    <property type="term" value="F:triacylglycerol lipase activity"/>
    <property type="evidence" value="ECO:0007669"/>
    <property type="project" value="TreeGrafter"/>
</dbReference>